<keyword evidence="2" id="KW-1185">Reference proteome</keyword>
<keyword evidence="1" id="KW-0378">Hydrolase</keyword>
<dbReference type="SFLD" id="SFLDS00003">
    <property type="entry name" value="Haloacid_Dehalogenase"/>
    <property type="match status" value="1"/>
</dbReference>
<proteinExistence type="predicted"/>
<dbReference type="GO" id="GO:0005829">
    <property type="term" value="C:cytosol"/>
    <property type="evidence" value="ECO:0007669"/>
    <property type="project" value="TreeGrafter"/>
</dbReference>
<dbReference type="GO" id="GO:0006281">
    <property type="term" value="P:DNA repair"/>
    <property type="evidence" value="ECO:0007669"/>
    <property type="project" value="TreeGrafter"/>
</dbReference>
<dbReference type="PANTHER" id="PTHR43434">
    <property type="entry name" value="PHOSPHOGLYCOLATE PHOSPHATASE"/>
    <property type="match status" value="1"/>
</dbReference>
<dbReference type="AlphaFoldDB" id="A0A544VVY0"/>
<dbReference type="Pfam" id="PF13419">
    <property type="entry name" value="HAD_2"/>
    <property type="match status" value="1"/>
</dbReference>
<dbReference type="SFLD" id="SFLDG01135">
    <property type="entry name" value="C1.5.6:_HAD__Beta-PGM__Phospha"/>
    <property type="match status" value="1"/>
</dbReference>
<dbReference type="InterPro" id="IPR036412">
    <property type="entry name" value="HAD-like_sf"/>
</dbReference>
<sequence length="230" mass="24808">MPTPAILFDIDGTLVDSNYLHVHAWQRAFAEVGVDVESWRIHRGIGMDGSSLLEELMPEDAGSEDTKDRAKDLHSRFYQETAHLLKPLPGTRRLLDLVAATGLQVVLATSAPEDELELLRKVLDQDEIVSAVTSSGDVDTAKPRPDIVEVALQRAGVGADRAVFVGDSIWDIRAAARAGVECIGVESGGVDRLRLQDEGAVAVYRNPGDLADQFDDSPIGRLAAGVSTNR</sequence>
<dbReference type="SUPFAM" id="SSF56784">
    <property type="entry name" value="HAD-like"/>
    <property type="match status" value="1"/>
</dbReference>
<dbReference type="InterPro" id="IPR023198">
    <property type="entry name" value="PGP-like_dom2"/>
</dbReference>
<gene>
    <name evidence="1" type="ORF">D8S82_23350</name>
</gene>
<accession>A0A544VVY0</accession>
<name>A0A544VVY0_9MYCO</name>
<dbReference type="InterPro" id="IPR023214">
    <property type="entry name" value="HAD_sf"/>
</dbReference>
<dbReference type="SFLD" id="SFLDG01129">
    <property type="entry name" value="C1.5:_HAD__Beta-PGM__Phosphata"/>
    <property type="match status" value="1"/>
</dbReference>
<dbReference type="InterPro" id="IPR050155">
    <property type="entry name" value="HAD-like_hydrolase_sf"/>
</dbReference>
<evidence type="ECO:0000313" key="2">
    <source>
        <dbReference type="Proteomes" id="UP000315759"/>
    </source>
</evidence>
<dbReference type="PANTHER" id="PTHR43434:SF16">
    <property type="entry name" value="BLL8046 PROTEIN"/>
    <property type="match status" value="1"/>
</dbReference>
<evidence type="ECO:0000313" key="1">
    <source>
        <dbReference type="EMBL" id="TQR84137.1"/>
    </source>
</evidence>
<protein>
    <submittedName>
        <fullName evidence="1">HAD family hydrolase</fullName>
    </submittedName>
</protein>
<dbReference type="Gene3D" id="3.40.50.1000">
    <property type="entry name" value="HAD superfamily/HAD-like"/>
    <property type="match status" value="1"/>
</dbReference>
<dbReference type="InterPro" id="IPR041492">
    <property type="entry name" value="HAD_2"/>
</dbReference>
<comment type="caution">
    <text evidence="1">The sequence shown here is derived from an EMBL/GenBank/DDBJ whole genome shotgun (WGS) entry which is preliminary data.</text>
</comment>
<dbReference type="EMBL" id="VIFX01000034">
    <property type="protein sequence ID" value="TQR84137.1"/>
    <property type="molecule type" value="Genomic_DNA"/>
</dbReference>
<organism evidence="1 2">
    <name type="scientific">Mycolicibacterium hodleri</name>
    <dbReference type="NCBI Taxonomy" id="49897"/>
    <lineage>
        <taxon>Bacteria</taxon>
        <taxon>Bacillati</taxon>
        <taxon>Actinomycetota</taxon>
        <taxon>Actinomycetes</taxon>
        <taxon>Mycobacteriales</taxon>
        <taxon>Mycobacteriaceae</taxon>
        <taxon>Mycolicibacterium</taxon>
    </lineage>
</organism>
<dbReference type="Gene3D" id="1.10.150.240">
    <property type="entry name" value="Putative phosphatase, domain 2"/>
    <property type="match status" value="1"/>
</dbReference>
<dbReference type="NCBIfam" id="TIGR01549">
    <property type="entry name" value="HAD-SF-IA-v1"/>
    <property type="match status" value="1"/>
</dbReference>
<dbReference type="GO" id="GO:0008967">
    <property type="term" value="F:phosphoglycolate phosphatase activity"/>
    <property type="evidence" value="ECO:0007669"/>
    <property type="project" value="TreeGrafter"/>
</dbReference>
<dbReference type="Proteomes" id="UP000315759">
    <property type="component" value="Unassembled WGS sequence"/>
</dbReference>
<dbReference type="RefSeq" id="WP_142554382.1">
    <property type="nucleotide sequence ID" value="NZ_VIFX01000034.1"/>
</dbReference>
<dbReference type="NCBIfam" id="TIGR01509">
    <property type="entry name" value="HAD-SF-IA-v3"/>
    <property type="match status" value="1"/>
</dbReference>
<dbReference type="InterPro" id="IPR006439">
    <property type="entry name" value="HAD-SF_hydro_IA"/>
</dbReference>
<reference evidence="1 2" key="1">
    <citation type="submission" date="2018-10" db="EMBL/GenBank/DDBJ databases">
        <title>Draft genome of Mycobacterium hodleri strain B.</title>
        <authorList>
            <person name="Amande T.J."/>
            <person name="Mcgenity T.J."/>
        </authorList>
    </citation>
    <scope>NUCLEOTIDE SEQUENCE [LARGE SCALE GENOMIC DNA]</scope>
    <source>
        <strain evidence="1 2">B</strain>
    </source>
</reference>